<dbReference type="Pfam" id="PF12738">
    <property type="entry name" value="PTCB-BRCT"/>
    <property type="match status" value="2"/>
</dbReference>
<dbReference type="SUPFAM" id="SSF52113">
    <property type="entry name" value="BRCT domain"/>
    <property type="match status" value="5"/>
</dbReference>
<dbReference type="InterPro" id="IPR057670">
    <property type="entry name" value="SH3_retrovirus"/>
</dbReference>
<dbReference type="PANTHER" id="PTHR13561">
    <property type="entry name" value="DNA REPLICATION REGULATOR DPB11-RELATED"/>
    <property type="match status" value="1"/>
</dbReference>
<keyword evidence="1" id="KW-0677">Repeat</keyword>
<evidence type="ECO:0000256" key="1">
    <source>
        <dbReference type="ARBA" id="ARBA00022737"/>
    </source>
</evidence>
<dbReference type="FunFam" id="3.40.50.10190:FF:000052">
    <property type="entry name" value="Transcription coactivator"/>
    <property type="match status" value="1"/>
</dbReference>
<dbReference type="EMBL" id="KQ483849">
    <property type="protein sequence ID" value="KYP40240.1"/>
    <property type="molecule type" value="Genomic_DNA"/>
</dbReference>
<keyword evidence="2" id="KW-0812">Transmembrane</keyword>
<name>A0A151RC98_CAJCA</name>
<protein>
    <submittedName>
        <fullName evidence="4">DNA topoisomerase 2-binding protein 1</fullName>
    </submittedName>
</protein>
<dbReference type="Proteomes" id="UP000075243">
    <property type="component" value="Unassembled WGS sequence"/>
</dbReference>
<evidence type="ECO:0000256" key="2">
    <source>
        <dbReference type="SAM" id="Phobius"/>
    </source>
</evidence>
<dbReference type="AlphaFoldDB" id="A0A151RC98"/>
<evidence type="ECO:0000259" key="3">
    <source>
        <dbReference type="PROSITE" id="PS50172"/>
    </source>
</evidence>
<sequence>MLKTKAFQGANVFMSRNLVPPEVFDALHDALKDNGAQLHLCCDPSRNGANDFHIISSSKHEKFNDLKSKGCKLLGPRCVLSCAKAGRPLPTRGFTCCLVMEGVKVLASGFDMDEKLLWLIPKANFKAAVVVGKSHLVGRKEKKKKKQEESNRGGGWKDKYPPFSYYKKKNHTENFCWFRGVKCRACNQLGHVEKVCKSKVKQHGQQAQVVEHEEQNKEHLFVASCYLENRSKEVWLIDSGCTNHMTNDASIFFGCVCYTHVPNVKRDKLDYKCEVGIFLGYNINSKGYRVYNLETKKIIVSRDIIFDEFSKWNWKKHQVEGSSKGLFDEDTLQEQDFEDDEENYDSDTEFPVRGTRTLEDIYARCNVAALEPTRYVKIEELVAEMGGVLQNKASSDMNFWALNTLKKPIVTFEWLKQCSDEHRVVPQESYKVLPFSGLKICVTGIPADKRKEMEKLILQNGGIYSRELTRNCTICYYGLNMVDICILDCSYAPEGAKYKVAKKWGHIPIVTRKWFDQSIARRACLNEESFPVQHGSVSSHKVTKDSTMQHSQEMDIGRLQSAASSGATDSNMQVHCTDELNFDGAVANDSESDDTDLYLSKCRVLLVGFEAREMRKLVNMVRKGGGSRYMYFNDKLTHIVIGNPTEMEKKDVRSLAALGVIYVVKTTWLEDCDREKKEVPVLRRHIAYDLLHQKASLVKGVIGSMSMDHGKSSNFHQSLQSDQGDFEIIKPESLEKRQEEKTDKGVNGHLLGKATGRTMLQNQYPDNKSRAQRMTQHDSKGNYFVSQIYFLKKGAEIVQWISQGGGEIISGQTKHSVHYTIECHGVTPMLTGHSKSLHISSHWIRSCLEVESLLDVDSHILYSPLPCRVPLPGFESFWFCVSQYEEKDRILLRNLCFVLGAKFVEKLTKKVTHLLCKFTNGLKYEAACKWGIQSVTSEWIFECVKQNGVVAIDQFLPKEVTAQDREAGICTVSQFPTQAFDVTSDMPSQLSSQSQTLRSTADKNVSCGIDNHETNFKIPSIYSSKKARLMEEPCLSNKMPLASNSGIHPSDKLFSKDNMVIDDGEVCHAVPDVAAAIEDLLEQTSKVKVLIYGMLIYIYIYIYIYMFCSTMSELFMLYFLFFFSQRCMIRGPQRRQGVREVYP</sequence>
<dbReference type="GO" id="GO:0007095">
    <property type="term" value="P:mitotic G2 DNA damage checkpoint signaling"/>
    <property type="evidence" value="ECO:0007669"/>
    <property type="project" value="TreeGrafter"/>
</dbReference>
<accession>A0A151RC98</accession>
<dbReference type="InterPro" id="IPR001357">
    <property type="entry name" value="BRCT_dom"/>
</dbReference>
<dbReference type="GO" id="GO:0033314">
    <property type="term" value="P:mitotic DNA replication checkpoint signaling"/>
    <property type="evidence" value="ECO:0007669"/>
    <property type="project" value="TreeGrafter"/>
</dbReference>
<dbReference type="Gramene" id="C.cajan_33522.t">
    <property type="protein sequence ID" value="C.cajan_33522.t"/>
    <property type="gene ID" value="C.cajan_33522"/>
</dbReference>
<organism evidence="4 5">
    <name type="scientific">Cajanus cajan</name>
    <name type="common">Pigeon pea</name>
    <name type="synonym">Cajanus indicus</name>
    <dbReference type="NCBI Taxonomy" id="3821"/>
    <lineage>
        <taxon>Eukaryota</taxon>
        <taxon>Viridiplantae</taxon>
        <taxon>Streptophyta</taxon>
        <taxon>Embryophyta</taxon>
        <taxon>Tracheophyta</taxon>
        <taxon>Spermatophyta</taxon>
        <taxon>Magnoliopsida</taxon>
        <taxon>eudicotyledons</taxon>
        <taxon>Gunneridae</taxon>
        <taxon>Pentapetalae</taxon>
        <taxon>rosids</taxon>
        <taxon>fabids</taxon>
        <taxon>Fabales</taxon>
        <taxon>Fabaceae</taxon>
        <taxon>Papilionoideae</taxon>
        <taxon>50 kb inversion clade</taxon>
        <taxon>NPAAA clade</taxon>
        <taxon>indigoferoid/millettioid clade</taxon>
        <taxon>Phaseoleae</taxon>
        <taxon>Cajanus</taxon>
    </lineage>
</organism>
<dbReference type="GO" id="GO:0006270">
    <property type="term" value="P:DNA replication initiation"/>
    <property type="evidence" value="ECO:0007669"/>
    <property type="project" value="TreeGrafter"/>
</dbReference>
<keyword evidence="5" id="KW-1185">Reference proteome</keyword>
<keyword evidence="2" id="KW-1133">Transmembrane helix</keyword>
<feature type="domain" description="BRCT" evidence="3">
    <location>
        <begin position="874"/>
        <end position="957"/>
    </location>
</feature>
<gene>
    <name evidence="4" type="ORF">KK1_038443</name>
</gene>
<keyword evidence="2" id="KW-0472">Membrane</keyword>
<dbReference type="SMART" id="SM00292">
    <property type="entry name" value="BRCT"/>
    <property type="match status" value="4"/>
</dbReference>
<dbReference type="InterPro" id="IPR036420">
    <property type="entry name" value="BRCT_dom_sf"/>
</dbReference>
<dbReference type="STRING" id="3821.A0A151RC98"/>
<feature type="domain" description="BRCT" evidence="3">
    <location>
        <begin position="377"/>
        <end position="432"/>
    </location>
</feature>
<feature type="transmembrane region" description="Helical" evidence="2">
    <location>
        <begin position="1090"/>
        <end position="1123"/>
    </location>
</feature>
<feature type="domain" description="BRCT" evidence="3">
    <location>
        <begin position="594"/>
        <end position="686"/>
    </location>
</feature>
<reference evidence="4" key="1">
    <citation type="journal article" date="2012" name="Nat. Biotechnol.">
        <title>Draft genome sequence of pigeonpea (Cajanus cajan), an orphan legume crop of resource-poor farmers.</title>
        <authorList>
            <person name="Varshney R.K."/>
            <person name="Chen W."/>
            <person name="Li Y."/>
            <person name="Bharti A.K."/>
            <person name="Saxena R.K."/>
            <person name="Schlueter J.A."/>
            <person name="Donoghue M.T."/>
            <person name="Azam S."/>
            <person name="Fan G."/>
            <person name="Whaley A.M."/>
            <person name="Farmer A.D."/>
            <person name="Sheridan J."/>
            <person name="Iwata A."/>
            <person name="Tuteja R."/>
            <person name="Penmetsa R.V."/>
            <person name="Wu W."/>
            <person name="Upadhyaya H.D."/>
            <person name="Yang S.P."/>
            <person name="Shah T."/>
            <person name="Saxena K.B."/>
            <person name="Michael T."/>
            <person name="McCombie W.R."/>
            <person name="Yang B."/>
            <person name="Zhang G."/>
            <person name="Yang H."/>
            <person name="Wang J."/>
            <person name="Spillane C."/>
            <person name="Cook D.R."/>
            <person name="May G.D."/>
            <person name="Xu X."/>
            <person name="Jackson S.A."/>
        </authorList>
    </citation>
    <scope>NUCLEOTIDE SEQUENCE [LARGE SCALE GENOMIC DNA]</scope>
</reference>
<dbReference type="Pfam" id="PF25597">
    <property type="entry name" value="SH3_retrovirus"/>
    <property type="match status" value="1"/>
</dbReference>
<proteinExistence type="predicted"/>
<evidence type="ECO:0000313" key="5">
    <source>
        <dbReference type="Proteomes" id="UP000075243"/>
    </source>
</evidence>
<dbReference type="CDD" id="cd17731">
    <property type="entry name" value="BRCT_TopBP1_rpt2_like"/>
    <property type="match status" value="2"/>
</dbReference>
<dbReference type="FunFam" id="3.40.50.10190:FF:000057">
    <property type="entry name" value="Transcription coactivator"/>
    <property type="match status" value="1"/>
</dbReference>
<dbReference type="Pfam" id="PF00533">
    <property type="entry name" value="BRCT"/>
    <property type="match status" value="1"/>
</dbReference>
<dbReference type="Gene3D" id="3.40.50.10190">
    <property type="entry name" value="BRCT domain"/>
    <property type="match status" value="6"/>
</dbReference>
<evidence type="ECO:0000313" key="4">
    <source>
        <dbReference type="EMBL" id="KYP40240.1"/>
    </source>
</evidence>
<dbReference type="InterPro" id="IPR059215">
    <property type="entry name" value="BRCT2_TopBP1-like"/>
</dbReference>
<dbReference type="PANTHER" id="PTHR13561:SF20">
    <property type="entry name" value="DNA TOPOISOMERASE 2-BINDING PROTEIN 1"/>
    <property type="match status" value="1"/>
</dbReference>
<dbReference type="PROSITE" id="PS50172">
    <property type="entry name" value="BRCT"/>
    <property type="match status" value="4"/>
</dbReference>
<feature type="domain" description="BRCT" evidence="3">
    <location>
        <begin position="430"/>
        <end position="532"/>
    </location>
</feature>